<dbReference type="UniPathway" id="UPA00053">
    <property type="reaction ID" value="UER00085"/>
</dbReference>
<organism evidence="21 22">
    <name type="scientific">OM182 bacterium BACL3 MAG-120619-bin3</name>
    <dbReference type="NCBI Taxonomy" id="1655593"/>
    <lineage>
        <taxon>Bacteria</taxon>
        <taxon>Pseudomonadati</taxon>
        <taxon>Pseudomonadota</taxon>
        <taxon>Gammaproteobacteria</taxon>
        <taxon>OMG group</taxon>
        <taxon>OM182 clade</taxon>
    </lineage>
</organism>
<dbReference type="Proteomes" id="UP000051242">
    <property type="component" value="Unassembled WGS sequence"/>
</dbReference>
<feature type="binding site" evidence="18">
    <location>
        <begin position="131"/>
        <end position="132"/>
    </location>
    <ligand>
        <name>NAD(+)</name>
        <dbReference type="ChEBI" id="CHEBI:57540"/>
    </ligand>
</feature>
<evidence type="ECO:0000256" key="11">
    <source>
        <dbReference type="ARBA" id="ARBA00022723"/>
    </source>
</evidence>
<evidence type="ECO:0000256" key="15">
    <source>
        <dbReference type="ARBA" id="ARBA00023141"/>
    </source>
</evidence>
<feature type="binding site" evidence="18">
    <location>
        <position position="153"/>
    </location>
    <ligand>
        <name>NAD(+)</name>
        <dbReference type="ChEBI" id="CHEBI:57540"/>
    </ligand>
</feature>
<dbReference type="PIRSF" id="PIRSF001455">
    <property type="entry name" value="DHQ_synth"/>
    <property type="match status" value="1"/>
</dbReference>
<dbReference type="InterPro" id="IPR016037">
    <property type="entry name" value="DHQ_synth_AroB"/>
</dbReference>
<dbReference type="GO" id="GO:0008652">
    <property type="term" value="P:amino acid biosynthetic process"/>
    <property type="evidence" value="ECO:0007669"/>
    <property type="project" value="UniProtKB-KW"/>
</dbReference>
<evidence type="ECO:0000256" key="7">
    <source>
        <dbReference type="ARBA" id="ARBA00013031"/>
    </source>
</evidence>
<comment type="cofactor">
    <cofactor evidence="2 18">
        <name>NAD(+)</name>
        <dbReference type="ChEBI" id="CHEBI:57540"/>
    </cofactor>
</comment>
<feature type="binding site" evidence="18">
    <location>
        <begin position="73"/>
        <end position="78"/>
    </location>
    <ligand>
        <name>NAD(+)</name>
        <dbReference type="ChEBI" id="CHEBI:57540"/>
    </ligand>
</feature>
<accession>A0A0R2TB07</accession>
<evidence type="ECO:0000256" key="14">
    <source>
        <dbReference type="ARBA" id="ARBA00023027"/>
    </source>
</evidence>
<keyword evidence="10 18" id="KW-0028">Amino-acid biosynthesis</keyword>
<feature type="binding site" evidence="18">
    <location>
        <position position="144"/>
    </location>
    <ligand>
        <name>NAD(+)</name>
        <dbReference type="ChEBI" id="CHEBI:57540"/>
    </ligand>
</feature>
<dbReference type="EMBL" id="LICD01000006">
    <property type="protein sequence ID" value="KRO84341.1"/>
    <property type="molecule type" value="Genomic_DNA"/>
</dbReference>
<feature type="binding site" evidence="18">
    <location>
        <position position="266"/>
    </location>
    <ligand>
        <name>Zn(2+)</name>
        <dbReference type="ChEBI" id="CHEBI:29105"/>
    </ligand>
</feature>
<dbReference type="PANTHER" id="PTHR43622:SF7">
    <property type="entry name" value="3-DEHYDROQUINATE SYNTHASE, CHLOROPLASTIC"/>
    <property type="match status" value="1"/>
</dbReference>
<evidence type="ECO:0000313" key="21">
    <source>
        <dbReference type="EMBL" id="KRO84341.1"/>
    </source>
</evidence>
<evidence type="ECO:0000256" key="4">
    <source>
        <dbReference type="ARBA" id="ARBA00004496"/>
    </source>
</evidence>
<dbReference type="GO" id="GO:0046872">
    <property type="term" value="F:metal ion binding"/>
    <property type="evidence" value="ECO:0007669"/>
    <property type="project" value="UniProtKB-KW"/>
</dbReference>
<proteinExistence type="inferred from homology"/>
<feature type="binding site" evidence="18">
    <location>
        <begin position="107"/>
        <end position="111"/>
    </location>
    <ligand>
        <name>NAD(+)</name>
        <dbReference type="ChEBI" id="CHEBI:57540"/>
    </ligand>
</feature>
<keyword evidence="16 18" id="KW-0456">Lyase</keyword>
<comment type="pathway">
    <text evidence="5 18">Metabolic intermediate biosynthesis; chorismate biosynthesis; chorismate from D-erythrose 4-phosphate and phosphoenolpyruvate: step 2/7.</text>
</comment>
<feature type="binding site" evidence="18">
    <location>
        <position position="186"/>
    </location>
    <ligand>
        <name>Zn(2+)</name>
        <dbReference type="ChEBI" id="CHEBI:29105"/>
    </ligand>
</feature>
<dbReference type="InterPro" id="IPR050071">
    <property type="entry name" value="Dehydroquinate_synthase"/>
</dbReference>
<name>A0A0R2TB07_9GAMM</name>
<comment type="caution">
    <text evidence="18">Lacks conserved residue(s) required for the propagation of feature annotation.</text>
</comment>
<keyword evidence="17 18" id="KW-0170">Cobalt</keyword>
<comment type="function">
    <text evidence="3 18">Catalyzes the conversion of 3-deoxy-D-arabino-heptulosonate 7-phosphate (DAHP) to dehydroquinate (DHQ).</text>
</comment>
<evidence type="ECO:0000256" key="8">
    <source>
        <dbReference type="ARBA" id="ARBA00017684"/>
    </source>
</evidence>
<dbReference type="GO" id="GO:0003856">
    <property type="term" value="F:3-dehydroquinate synthase activity"/>
    <property type="evidence" value="ECO:0007669"/>
    <property type="project" value="UniProtKB-UniRule"/>
</dbReference>
<comment type="caution">
    <text evidence="21">The sequence shown here is derived from an EMBL/GenBank/DDBJ whole genome shotgun (WGS) entry which is preliminary data.</text>
</comment>
<dbReference type="InterPro" id="IPR056179">
    <property type="entry name" value="DHQS_C"/>
</dbReference>
<evidence type="ECO:0000256" key="3">
    <source>
        <dbReference type="ARBA" id="ARBA00003485"/>
    </source>
</evidence>
<dbReference type="SUPFAM" id="SSF56796">
    <property type="entry name" value="Dehydroquinate synthase-like"/>
    <property type="match status" value="1"/>
</dbReference>
<gene>
    <name evidence="18" type="primary">aroB</name>
    <name evidence="21" type="ORF">ABR85_01130</name>
</gene>
<keyword evidence="13 18" id="KW-0862">Zinc</keyword>
<evidence type="ECO:0000256" key="17">
    <source>
        <dbReference type="ARBA" id="ARBA00023285"/>
    </source>
</evidence>
<dbReference type="NCBIfam" id="TIGR01357">
    <property type="entry name" value="aroB"/>
    <property type="match status" value="1"/>
</dbReference>
<comment type="similarity">
    <text evidence="6 18">Belongs to the sugar phosphate cyclases superfamily. Dehydroquinate synthase family.</text>
</comment>
<dbReference type="InterPro" id="IPR030960">
    <property type="entry name" value="DHQS/DOIS_N"/>
</dbReference>
<dbReference type="Pfam" id="PF24621">
    <property type="entry name" value="DHQS_C"/>
    <property type="match status" value="1"/>
</dbReference>
<keyword evidence="15 18" id="KW-0057">Aromatic amino acid biosynthesis</keyword>
<protein>
    <recommendedName>
        <fullName evidence="8 18">3-dehydroquinate synthase</fullName>
        <shortName evidence="18">DHQS</shortName>
        <ecNumber evidence="7 18">4.2.3.4</ecNumber>
    </recommendedName>
</protein>
<evidence type="ECO:0000256" key="10">
    <source>
        <dbReference type="ARBA" id="ARBA00022605"/>
    </source>
</evidence>
<feature type="domain" description="3-dehydroquinate synthase N-terminal" evidence="19">
    <location>
        <begin position="69"/>
        <end position="181"/>
    </location>
</feature>
<keyword evidence="12 18" id="KW-0547">Nucleotide-binding</keyword>
<keyword evidence="14 18" id="KW-0520">NAD</keyword>
<sequence>MLTVNVELGERGYPIVIGAGLLGDQGLAARIGQEVLRQGKIVIVTNDVVAPLYLEKAVAFFADRDCASIVLNDGEAHKTLAAVDTIYDFLLSNKYDRHTTLVALGGGVVGDITGFAAATYLRGIDFVQIPTTLLAQVDSSVGGKTGVNHRLGKNMIGAFYQPRCVIADTDVLSTLPAREIRAGLAEVTKYGLIRDASFFHWLGDHAAQLVSGDPVLMAEVIQTCCRIKAEVVAEDERESGVRALLNLGHTFGHAIETATGYGTWLHGETVAMGTVMAADLSARIGWIDPEDARLIRRILEQNFGMTVVPPADITIERYLDLMASDKKTEQGKLRFILLNAIGQGAIASDIEPGQLVATLEAADRLCE</sequence>
<evidence type="ECO:0000256" key="16">
    <source>
        <dbReference type="ARBA" id="ARBA00023239"/>
    </source>
</evidence>
<reference evidence="21 22" key="1">
    <citation type="submission" date="2015-10" db="EMBL/GenBank/DDBJ databases">
        <title>Metagenome-Assembled Genomes uncover a global brackish microbiome.</title>
        <authorList>
            <person name="Hugerth L.W."/>
            <person name="Larsson J."/>
            <person name="Alneberg J."/>
            <person name="Lindh M.V."/>
            <person name="Legrand C."/>
            <person name="Pinhassi J."/>
            <person name="Andersson A.F."/>
        </authorList>
    </citation>
    <scope>NUCLEOTIDE SEQUENCE [LARGE SCALE GENOMIC DNA]</scope>
    <source>
        <strain evidence="21">BACL22 MAG-120619-bin3</strain>
    </source>
</reference>
<evidence type="ECO:0000256" key="12">
    <source>
        <dbReference type="ARBA" id="ARBA00022741"/>
    </source>
</evidence>
<dbReference type="Gene3D" id="1.20.1090.10">
    <property type="entry name" value="Dehydroquinate synthase-like - alpha domain"/>
    <property type="match status" value="1"/>
</dbReference>
<dbReference type="Gene3D" id="3.40.50.1970">
    <property type="match status" value="1"/>
</dbReference>
<dbReference type="PANTHER" id="PTHR43622">
    <property type="entry name" value="3-DEHYDROQUINATE SYNTHASE"/>
    <property type="match status" value="1"/>
</dbReference>
<dbReference type="InterPro" id="IPR030963">
    <property type="entry name" value="DHQ_synth_fam"/>
</dbReference>
<dbReference type="GO" id="GO:0000166">
    <property type="term" value="F:nucleotide binding"/>
    <property type="evidence" value="ECO:0007669"/>
    <property type="project" value="UniProtKB-KW"/>
</dbReference>
<evidence type="ECO:0000256" key="1">
    <source>
        <dbReference type="ARBA" id="ARBA00001393"/>
    </source>
</evidence>
<evidence type="ECO:0000256" key="2">
    <source>
        <dbReference type="ARBA" id="ARBA00001911"/>
    </source>
</evidence>
<dbReference type="HAMAP" id="MF_00110">
    <property type="entry name" value="DHQ_synthase"/>
    <property type="match status" value="1"/>
</dbReference>
<dbReference type="AlphaFoldDB" id="A0A0R2TB07"/>
<dbReference type="GO" id="GO:0009423">
    <property type="term" value="P:chorismate biosynthetic process"/>
    <property type="evidence" value="ECO:0007669"/>
    <property type="project" value="UniProtKB-UniRule"/>
</dbReference>
<keyword evidence="9 18" id="KW-0963">Cytoplasm</keyword>
<comment type="catalytic activity">
    <reaction evidence="1 18">
        <text>7-phospho-2-dehydro-3-deoxy-D-arabino-heptonate = 3-dehydroquinate + phosphate</text>
        <dbReference type="Rhea" id="RHEA:21968"/>
        <dbReference type="ChEBI" id="CHEBI:32364"/>
        <dbReference type="ChEBI" id="CHEBI:43474"/>
        <dbReference type="ChEBI" id="CHEBI:58394"/>
        <dbReference type="EC" id="4.2.3.4"/>
    </reaction>
</comment>
<feature type="binding site" evidence="18">
    <location>
        <position position="249"/>
    </location>
    <ligand>
        <name>Zn(2+)</name>
        <dbReference type="ChEBI" id="CHEBI:29105"/>
    </ligand>
</feature>
<dbReference type="CDD" id="cd08195">
    <property type="entry name" value="DHQS"/>
    <property type="match status" value="1"/>
</dbReference>
<comment type="subcellular location">
    <subcellularLocation>
        <location evidence="4 18">Cytoplasm</location>
    </subcellularLocation>
</comment>
<evidence type="ECO:0000256" key="18">
    <source>
        <dbReference type="HAMAP-Rule" id="MF_00110"/>
    </source>
</evidence>
<dbReference type="Pfam" id="PF01761">
    <property type="entry name" value="DHQ_synthase"/>
    <property type="match status" value="1"/>
</dbReference>
<keyword evidence="11 18" id="KW-0479">Metal-binding</keyword>
<evidence type="ECO:0000259" key="19">
    <source>
        <dbReference type="Pfam" id="PF01761"/>
    </source>
</evidence>
<dbReference type="EC" id="4.2.3.4" evidence="7 18"/>
<dbReference type="GO" id="GO:0005737">
    <property type="term" value="C:cytoplasm"/>
    <property type="evidence" value="ECO:0007669"/>
    <property type="project" value="UniProtKB-SubCell"/>
</dbReference>
<evidence type="ECO:0000313" key="22">
    <source>
        <dbReference type="Proteomes" id="UP000051242"/>
    </source>
</evidence>
<comment type="cofactor">
    <cofactor evidence="18">
        <name>Co(2+)</name>
        <dbReference type="ChEBI" id="CHEBI:48828"/>
    </cofactor>
    <cofactor evidence="18">
        <name>Zn(2+)</name>
        <dbReference type="ChEBI" id="CHEBI:29105"/>
    </cofactor>
    <text evidence="18">Binds 1 divalent metal cation per subunit. Can use either Co(2+) or Zn(2+).</text>
</comment>
<dbReference type="FunFam" id="3.40.50.1970:FF:000001">
    <property type="entry name" value="3-dehydroquinate synthase"/>
    <property type="match status" value="1"/>
</dbReference>
<evidence type="ECO:0000256" key="13">
    <source>
        <dbReference type="ARBA" id="ARBA00022833"/>
    </source>
</evidence>
<evidence type="ECO:0000256" key="6">
    <source>
        <dbReference type="ARBA" id="ARBA00005412"/>
    </source>
</evidence>
<evidence type="ECO:0000256" key="5">
    <source>
        <dbReference type="ARBA" id="ARBA00004661"/>
    </source>
</evidence>
<dbReference type="GO" id="GO:0009073">
    <property type="term" value="P:aromatic amino acid family biosynthetic process"/>
    <property type="evidence" value="ECO:0007669"/>
    <property type="project" value="UniProtKB-KW"/>
</dbReference>
<evidence type="ECO:0000259" key="20">
    <source>
        <dbReference type="Pfam" id="PF24621"/>
    </source>
</evidence>
<evidence type="ECO:0000256" key="9">
    <source>
        <dbReference type="ARBA" id="ARBA00022490"/>
    </source>
</evidence>
<feature type="domain" description="3-dehydroquinate synthase C-terminal" evidence="20">
    <location>
        <begin position="183"/>
        <end position="328"/>
    </location>
</feature>